<keyword evidence="1" id="KW-1133">Transmembrane helix</keyword>
<feature type="transmembrane region" description="Helical" evidence="1">
    <location>
        <begin position="46"/>
        <end position="68"/>
    </location>
</feature>
<evidence type="ECO:0000313" key="3">
    <source>
        <dbReference type="Proteomes" id="UP001177295"/>
    </source>
</evidence>
<name>A0ABY8WUK2_9BACT</name>
<dbReference type="Proteomes" id="UP001177295">
    <property type="component" value="Chromosome"/>
</dbReference>
<keyword evidence="1" id="KW-0472">Membrane</keyword>
<protein>
    <submittedName>
        <fullName evidence="2">Uncharacterized protein</fullName>
    </submittedName>
</protein>
<keyword evidence="1" id="KW-0812">Transmembrane</keyword>
<accession>A0ABY8WUK2</accession>
<gene>
    <name evidence="2" type="ORF">SEML1_0124</name>
</gene>
<sequence>MLGGIVIAALICSIWIGVLIHPSDITVYSRYSAFGQAHFYKEHWQYFFLFVAFFWVVAVLHAGIMIKFAALNRKRTSGVVFWYTLAVFAVGLMYVLNVISLGQAA</sequence>
<organism evidence="2 3">
    <name type="scientific">Candidatus Southlakia epibionticum</name>
    <dbReference type="NCBI Taxonomy" id="3043284"/>
    <lineage>
        <taxon>Bacteria</taxon>
        <taxon>Candidatus Saccharimonadota</taxon>
        <taxon>Candidatus Saccharimonadia</taxon>
        <taxon>Candidatus Saccharimonadales</taxon>
        <taxon>Candidatus Saccharimonadaceae</taxon>
        <taxon>Candidatus Southlakia</taxon>
    </lineage>
</organism>
<feature type="transmembrane region" description="Helical" evidence="1">
    <location>
        <begin position="80"/>
        <end position="99"/>
    </location>
</feature>
<reference evidence="2 3" key="1">
    <citation type="journal article" date="2023" name="Cell">
        <title>Genetic manipulation of Patescibacteria provides mechanistic insights into microbial dark matter and the epibiotic lifestyle.</title>
        <authorList>
            <person name="Wang Y."/>
            <person name="Gallagher L.A."/>
            <person name="Andrade P.A."/>
            <person name="Liu A."/>
            <person name="Humphreys I.R."/>
            <person name="Turkarslan S."/>
            <person name="Cutler K.J."/>
            <person name="Arrieta-Ortiz M.L."/>
            <person name="Li Y."/>
            <person name="Radey M.C."/>
            <person name="McLean J.S."/>
            <person name="Cong Q."/>
            <person name="Baker D."/>
            <person name="Baliga N.S."/>
            <person name="Peterson S.B."/>
            <person name="Mougous J.D."/>
        </authorList>
    </citation>
    <scope>NUCLEOTIDE SEQUENCE [LARGE SCALE GENOMIC DNA]</scope>
    <source>
        <strain evidence="2 3">ML1</strain>
    </source>
</reference>
<evidence type="ECO:0000313" key="2">
    <source>
        <dbReference type="EMBL" id="WIO45761.1"/>
    </source>
</evidence>
<dbReference type="EMBL" id="CP124550">
    <property type="protein sequence ID" value="WIO45761.1"/>
    <property type="molecule type" value="Genomic_DNA"/>
</dbReference>
<evidence type="ECO:0000256" key="1">
    <source>
        <dbReference type="SAM" id="Phobius"/>
    </source>
</evidence>
<keyword evidence="3" id="KW-1185">Reference proteome</keyword>
<proteinExistence type="predicted"/>